<name>A0A919VTR5_9ACTN</name>
<accession>A0A919VTR5</accession>
<dbReference type="InterPro" id="IPR036689">
    <property type="entry name" value="ESAT-6-like_sf"/>
</dbReference>
<organism evidence="1 2">
    <name type="scientific">Winogradskya consettensis</name>
    <dbReference type="NCBI Taxonomy" id="113560"/>
    <lineage>
        <taxon>Bacteria</taxon>
        <taxon>Bacillati</taxon>
        <taxon>Actinomycetota</taxon>
        <taxon>Actinomycetes</taxon>
        <taxon>Micromonosporales</taxon>
        <taxon>Micromonosporaceae</taxon>
        <taxon>Winogradskya</taxon>
    </lineage>
</organism>
<dbReference type="RefSeq" id="WP_212999275.1">
    <property type="nucleotide sequence ID" value="NZ_BAAATW010000013.1"/>
</dbReference>
<dbReference type="Gene3D" id="1.10.287.1060">
    <property type="entry name" value="ESAT-6-like"/>
    <property type="match status" value="1"/>
</dbReference>
<evidence type="ECO:0000313" key="1">
    <source>
        <dbReference type="EMBL" id="GIM75537.1"/>
    </source>
</evidence>
<keyword evidence="2" id="KW-1185">Reference proteome</keyword>
<dbReference type="Pfam" id="PF06013">
    <property type="entry name" value="WXG100"/>
    <property type="match status" value="1"/>
</dbReference>
<dbReference type="AlphaFoldDB" id="A0A919VTR5"/>
<sequence length="101" mass="10017">MERSEVNPAGVKKVAAGVSEAAETVRAATRAAHGSLAPAGQDGWSAAVAAHGAQTSWDGYLAGLAGQVSTFGDNLADSATEYAATDETAADGITRSGKGPR</sequence>
<comment type="caution">
    <text evidence="1">The sequence shown here is derived from an EMBL/GenBank/DDBJ whole genome shotgun (WGS) entry which is preliminary data.</text>
</comment>
<proteinExistence type="predicted"/>
<dbReference type="SUPFAM" id="SSF140453">
    <property type="entry name" value="EsxAB dimer-like"/>
    <property type="match status" value="1"/>
</dbReference>
<dbReference type="InterPro" id="IPR010310">
    <property type="entry name" value="T7SS_ESAT-6-like"/>
</dbReference>
<protein>
    <recommendedName>
        <fullName evidence="3">Excreted virulence factor EspC (Type VII ESX diderm)</fullName>
    </recommendedName>
</protein>
<dbReference type="EMBL" id="BOQP01000024">
    <property type="protein sequence ID" value="GIM75537.1"/>
    <property type="molecule type" value="Genomic_DNA"/>
</dbReference>
<gene>
    <name evidence="1" type="ORF">Aco04nite_45850</name>
</gene>
<evidence type="ECO:0000313" key="2">
    <source>
        <dbReference type="Proteomes" id="UP000680865"/>
    </source>
</evidence>
<dbReference type="Proteomes" id="UP000680865">
    <property type="component" value="Unassembled WGS sequence"/>
</dbReference>
<reference evidence="1" key="1">
    <citation type="submission" date="2021-03" db="EMBL/GenBank/DDBJ databases">
        <title>Whole genome shotgun sequence of Actinoplanes consettensis NBRC 14913.</title>
        <authorList>
            <person name="Komaki H."/>
            <person name="Tamura T."/>
        </authorList>
    </citation>
    <scope>NUCLEOTIDE SEQUENCE</scope>
    <source>
        <strain evidence="1">NBRC 14913</strain>
    </source>
</reference>
<evidence type="ECO:0008006" key="3">
    <source>
        <dbReference type="Google" id="ProtNLM"/>
    </source>
</evidence>